<dbReference type="EMBL" id="CAJNOT010000422">
    <property type="protein sequence ID" value="CAF0976540.1"/>
    <property type="molecule type" value="Genomic_DNA"/>
</dbReference>
<name>A0A814ETE1_9BILA</name>
<dbReference type="Proteomes" id="UP000663864">
    <property type="component" value="Unassembled WGS sequence"/>
</dbReference>
<evidence type="ECO:0000313" key="3">
    <source>
        <dbReference type="EMBL" id="CAF3802129.1"/>
    </source>
</evidence>
<proteinExistence type="predicted"/>
<dbReference type="PROSITE" id="PS50168">
    <property type="entry name" value="DED"/>
    <property type="match status" value="1"/>
</dbReference>
<protein>
    <recommendedName>
        <fullName evidence="1">DED domain-containing protein</fullName>
    </recommendedName>
</protein>
<comment type="caution">
    <text evidence="2">The sequence shown here is derived from an EMBL/GenBank/DDBJ whole genome shotgun (WGS) entry which is preliminary data.</text>
</comment>
<dbReference type="InterPro" id="IPR011029">
    <property type="entry name" value="DEATH-like_dom_sf"/>
</dbReference>
<sequence>MCECNKMDMKFRHFLLLILDDLSDIDRCRLHFVLGKQIPRRLRQSNSIENTIQIFEYLIDTGKIFTCLVEALSACGRSDWSKILKDFETTSTLSITQPHRQSHTEMTLTKSTLDEIIDDEEDSSFSFFKVQDRLGHFPHGIYDVAPDNDDNDLNENDQLPTWLFRSRKFCCAPPL</sequence>
<dbReference type="Proteomes" id="UP000663836">
    <property type="component" value="Unassembled WGS sequence"/>
</dbReference>
<evidence type="ECO:0000313" key="2">
    <source>
        <dbReference type="EMBL" id="CAF0976540.1"/>
    </source>
</evidence>
<gene>
    <name evidence="3" type="ORF">JBS370_LOCUS15365</name>
    <name evidence="2" type="ORF">ZHD862_LOCUS11280</name>
</gene>
<dbReference type="GO" id="GO:0042981">
    <property type="term" value="P:regulation of apoptotic process"/>
    <property type="evidence" value="ECO:0007669"/>
    <property type="project" value="InterPro"/>
</dbReference>
<dbReference type="SUPFAM" id="SSF47986">
    <property type="entry name" value="DEATH domain"/>
    <property type="match status" value="1"/>
</dbReference>
<evidence type="ECO:0000259" key="1">
    <source>
        <dbReference type="PROSITE" id="PS50168"/>
    </source>
</evidence>
<feature type="domain" description="DED" evidence="1">
    <location>
        <begin position="10"/>
        <end position="64"/>
    </location>
</feature>
<dbReference type="AlphaFoldDB" id="A0A814ETE1"/>
<accession>A0A814ETE1</accession>
<reference evidence="2" key="1">
    <citation type="submission" date="2021-02" db="EMBL/GenBank/DDBJ databases">
        <authorList>
            <person name="Nowell W R."/>
        </authorList>
    </citation>
    <scope>NUCLEOTIDE SEQUENCE</scope>
</reference>
<evidence type="ECO:0000313" key="4">
    <source>
        <dbReference type="Proteomes" id="UP000663864"/>
    </source>
</evidence>
<dbReference type="EMBL" id="CAJOBD010001465">
    <property type="protein sequence ID" value="CAF3802129.1"/>
    <property type="molecule type" value="Genomic_DNA"/>
</dbReference>
<dbReference type="InterPro" id="IPR001875">
    <property type="entry name" value="DED_dom"/>
</dbReference>
<dbReference type="Gene3D" id="1.10.533.10">
    <property type="entry name" value="Death Domain, Fas"/>
    <property type="match status" value="1"/>
</dbReference>
<organism evidence="2 4">
    <name type="scientific">Rotaria sordida</name>
    <dbReference type="NCBI Taxonomy" id="392033"/>
    <lineage>
        <taxon>Eukaryota</taxon>
        <taxon>Metazoa</taxon>
        <taxon>Spiralia</taxon>
        <taxon>Gnathifera</taxon>
        <taxon>Rotifera</taxon>
        <taxon>Eurotatoria</taxon>
        <taxon>Bdelloidea</taxon>
        <taxon>Philodinida</taxon>
        <taxon>Philodinidae</taxon>
        <taxon>Rotaria</taxon>
    </lineage>
</organism>